<dbReference type="GO" id="GO:0140078">
    <property type="term" value="F:class I DNA-(apurinic or apyrimidinic site) endonuclease activity"/>
    <property type="evidence" value="ECO:0007669"/>
    <property type="project" value="UniProtKB-EC"/>
</dbReference>
<evidence type="ECO:0000256" key="9">
    <source>
        <dbReference type="ARBA" id="ARBA00023295"/>
    </source>
</evidence>
<dbReference type="NCBIfam" id="TIGR01083">
    <property type="entry name" value="nth"/>
    <property type="match status" value="1"/>
</dbReference>
<evidence type="ECO:0000256" key="11">
    <source>
        <dbReference type="SAM" id="MobiDB-lite"/>
    </source>
</evidence>
<name>A0ABW3Z639_9HYPH</name>
<comment type="catalytic activity">
    <reaction evidence="10">
        <text>2'-deoxyribonucleotide-(2'-deoxyribose 5'-phosphate)-2'-deoxyribonucleotide-DNA = a 3'-end 2'-deoxyribonucleotide-(2,3-dehydro-2,3-deoxyribose 5'-phosphate)-DNA + a 5'-end 5'-phospho-2'-deoxyribonucleoside-DNA + H(+)</text>
        <dbReference type="Rhea" id="RHEA:66592"/>
        <dbReference type="Rhea" id="RHEA-COMP:13180"/>
        <dbReference type="Rhea" id="RHEA-COMP:16897"/>
        <dbReference type="Rhea" id="RHEA-COMP:17067"/>
        <dbReference type="ChEBI" id="CHEBI:15378"/>
        <dbReference type="ChEBI" id="CHEBI:136412"/>
        <dbReference type="ChEBI" id="CHEBI:157695"/>
        <dbReference type="ChEBI" id="CHEBI:167181"/>
        <dbReference type="EC" id="4.2.99.18"/>
    </reaction>
</comment>
<keyword evidence="10" id="KW-0238">DNA-binding</keyword>
<feature type="binding site" evidence="10">
    <location>
        <position position="216"/>
    </location>
    <ligand>
        <name>[4Fe-4S] cluster</name>
        <dbReference type="ChEBI" id="CHEBI:49883"/>
    </ligand>
</feature>
<comment type="cofactor">
    <cofactor evidence="10">
        <name>[4Fe-4S] cluster</name>
        <dbReference type="ChEBI" id="CHEBI:49883"/>
    </cofactor>
    <text evidence="10">Binds 1 [4Fe-4S] cluster.</text>
</comment>
<sequence length="241" mass="26347">MPPRQSPPKTARPRRAPRAPARLPPAVAEEIFRRFHARDPEPKGELDYVNPYTLLVAVVLSAQATDVGVNKATRGLFAEADAPEAMVALGEDRVREHIRTIGLFRTKAKNVIALSERLIAEHGGAVPPSRAALELLPGVGRKTANVVLNIAFGEPTIAVDTHLFRVGNRTLLAPGKTPLEVELGLEQVVPDRYRRHAHHWLILHGRYVCKARAPDCPACLIADLCPFEPKTPPKPGAAERV</sequence>
<keyword evidence="5 10" id="KW-0378">Hydrolase</keyword>
<dbReference type="Proteomes" id="UP001597171">
    <property type="component" value="Unassembled WGS sequence"/>
</dbReference>
<dbReference type="PANTHER" id="PTHR10359:SF18">
    <property type="entry name" value="ENDONUCLEASE III"/>
    <property type="match status" value="1"/>
</dbReference>
<keyword evidence="6 10" id="KW-0408">Iron</keyword>
<feature type="binding site" evidence="10">
    <location>
        <position position="209"/>
    </location>
    <ligand>
        <name>[4Fe-4S] cluster</name>
        <dbReference type="ChEBI" id="CHEBI:49883"/>
    </ligand>
</feature>
<dbReference type="Gene3D" id="1.10.340.30">
    <property type="entry name" value="Hypothetical protein, domain 2"/>
    <property type="match status" value="1"/>
</dbReference>
<keyword evidence="2 10" id="KW-0004">4Fe-4S</keyword>
<dbReference type="PANTHER" id="PTHR10359">
    <property type="entry name" value="A/G-SPECIFIC ADENINE GLYCOSYLASE/ENDONUCLEASE III"/>
    <property type="match status" value="1"/>
</dbReference>
<feature type="binding site" evidence="10">
    <location>
        <position position="219"/>
    </location>
    <ligand>
        <name>[4Fe-4S] cluster</name>
        <dbReference type="ChEBI" id="CHEBI:49883"/>
    </ligand>
</feature>
<dbReference type="InterPro" id="IPR004036">
    <property type="entry name" value="Endonuclease-III-like_CS2"/>
</dbReference>
<dbReference type="SUPFAM" id="SSF48150">
    <property type="entry name" value="DNA-glycosylase"/>
    <property type="match status" value="1"/>
</dbReference>
<evidence type="ECO:0000313" key="13">
    <source>
        <dbReference type="EMBL" id="MFD1331606.1"/>
    </source>
</evidence>
<dbReference type="Pfam" id="PF00633">
    <property type="entry name" value="HHH"/>
    <property type="match status" value="1"/>
</dbReference>
<keyword evidence="4 10" id="KW-0227">DNA damage</keyword>
<evidence type="ECO:0000256" key="6">
    <source>
        <dbReference type="ARBA" id="ARBA00023004"/>
    </source>
</evidence>
<dbReference type="InterPro" id="IPR023170">
    <property type="entry name" value="HhH_base_excis_C"/>
</dbReference>
<evidence type="ECO:0000256" key="2">
    <source>
        <dbReference type="ARBA" id="ARBA00022485"/>
    </source>
</evidence>
<evidence type="ECO:0000256" key="5">
    <source>
        <dbReference type="ARBA" id="ARBA00022801"/>
    </source>
</evidence>
<accession>A0ABW3Z639</accession>
<dbReference type="SMART" id="SM00478">
    <property type="entry name" value="ENDO3c"/>
    <property type="match status" value="1"/>
</dbReference>
<dbReference type="Gene3D" id="1.10.1670.10">
    <property type="entry name" value="Helix-hairpin-Helix base-excision DNA repair enzymes (C-terminal)"/>
    <property type="match status" value="1"/>
</dbReference>
<keyword evidence="8 10" id="KW-0234">DNA repair</keyword>
<dbReference type="PROSITE" id="PS01155">
    <property type="entry name" value="ENDONUCLEASE_III_2"/>
    <property type="match status" value="1"/>
</dbReference>
<evidence type="ECO:0000259" key="12">
    <source>
        <dbReference type="SMART" id="SM00478"/>
    </source>
</evidence>
<dbReference type="CDD" id="cd00056">
    <property type="entry name" value="ENDO3c"/>
    <property type="match status" value="1"/>
</dbReference>
<evidence type="ECO:0000256" key="3">
    <source>
        <dbReference type="ARBA" id="ARBA00022723"/>
    </source>
</evidence>
<keyword evidence="9 10" id="KW-0326">Glycosidase</keyword>
<reference evidence="14" key="1">
    <citation type="journal article" date="2019" name="Int. J. Syst. Evol. Microbiol.">
        <title>The Global Catalogue of Microorganisms (GCM) 10K type strain sequencing project: providing services to taxonomists for standard genome sequencing and annotation.</title>
        <authorList>
            <consortium name="The Broad Institute Genomics Platform"/>
            <consortium name="The Broad Institute Genome Sequencing Center for Infectious Disease"/>
            <person name="Wu L."/>
            <person name="Ma J."/>
        </authorList>
    </citation>
    <scope>NUCLEOTIDE SEQUENCE [LARGE SCALE GENOMIC DNA]</scope>
    <source>
        <strain evidence="14">CCUG 61696</strain>
    </source>
</reference>
<evidence type="ECO:0000313" key="14">
    <source>
        <dbReference type="Proteomes" id="UP001597171"/>
    </source>
</evidence>
<dbReference type="InterPro" id="IPR003265">
    <property type="entry name" value="HhH-GPD_domain"/>
</dbReference>
<keyword evidence="3 10" id="KW-0479">Metal-binding</keyword>
<evidence type="ECO:0000256" key="7">
    <source>
        <dbReference type="ARBA" id="ARBA00023014"/>
    </source>
</evidence>
<dbReference type="HAMAP" id="MF_00942">
    <property type="entry name" value="Nth"/>
    <property type="match status" value="1"/>
</dbReference>
<comment type="caution">
    <text evidence="13">The sequence shown here is derived from an EMBL/GenBank/DDBJ whole genome shotgun (WGS) entry which is preliminary data.</text>
</comment>
<feature type="binding site" evidence="10">
    <location>
        <position position="225"/>
    </location>
    <ligand>
        <name>[4Fe-4S] cluster</name>
        <dbReference type="ChEBI" id="CHEBI:49883"/>
    </ligand>
</feature>
<proteinExistence type="inferred from homology"/>
<protein>
    <recommendedName>
        <fullName evidence="10">Endonuclease III</fullName>
        <ecNumber evidence="10">4.2.99.18</ecNumber>
    </recommendedName>
    <alternativeName>
        <fullName evidence="10">DNA-(apurinic or apyrimidinic site) lyase</fullName>
    </alternativeName>
</protein>
<dbReference type="RefSeq" id="WP_378774817.1">
    <property type="nucleotide sequence ID" value="NZ_JBHTMX010000033.1"/>
</dbReference>
<gene>
    <name evidence="10 13" type="primary">nth</name>
    <name evidence="13" type="ORF">ACFQ4O_06285</name>
</gene>
<evidence type="ECO:0000256" key="8">
    <source>
        <dbReference type="ARBA" id="ARBA00023204"/>
    </source>
</evidence>
<keyword evidence="7 10" id="KW-0411">Iron-sulfur</keyword>
<dbReference type="InterPro" id="IPR000445">
    <property type="entry name" value="HhH_motif"/>
</dbReference>
<dbReference type="Pfam" id="PF00730">
    <property type="entry name" value="HhH-GPD"/>
    <property type="match status" value="1"/>
</dbReference>
<organism evidence="13 14">
    <name type="scientific">Methylopila musalis</name>
    <dbReference type="NCBI Taxonomy" id="1134781"/>
    <lineage>
        <taxon>Bacteria</taxon>
        <taxon>Pseudomonadati</taxon>
        <taxon>Pseudomonadota</taxon>
        <taxon>Alphaproteobacteria</taxon>
        <taxon>Hyphomicrobiales</taxon>
        <taxon>Methylopilaceae</taxon>
        <taxon>Methylopila</taxon>
    </lineage>
</organism>
<dbReference type="InterPro" id="IPR011257">
    <property type="entry name" value="DNA_glycosylase"/>
</dbReference>
<keyword evidence="10 13" id="KW-0456">Lyase</keyword>
<keyword evidence="14" id="KW-1185">Reference proteome</keyword>
<evidence type="ECO:0000256" key="4">
    <source>
        <dbReference type="ARBA" id="ARBA00022763"/>
    </source>
</evidence>
<keyword evidence="13" id="KW-0540">Nuclease</keyword>
<evidence type="ECO:0000256" key="10">
    <source>
        <dbReference type="HAMAP-Rule" id="MF_00942"/>
    </source>
</evidence>
<evidence type="ECO:0000256" key="1">
    <source>
        <dbReference type="ARBA" id="ARBA00008343"/>
    </source>
</evidence>
<comment type="similarity">
    <text evidence="1 10">Belongs to the Nth/MutY family.</text>
</comment>
<dbReference type="InterPro" id="IPR005759">
    <property type="entry name" value="Nth"/>
</dbReference>
<dbReference type="EMBL" id="JBHTMX010000033">
    <property type="protein sequence ID" value="MFD1331606.1"/>
    <property type="molecule type" value="Genomic_DNA"/>
</dbReference>
<dbReference type="EC" id="4.2.99.18" evidence="10"/>
<keyword evidence="13" id="KW-0255">Endonuclease</keyword>
<feature type="region of interest" description="Disordered" evidence="11">
    <location>
        <begin position="1"/>
        <end position="23"/>
    </location>
</feature>
<comment type="function">
    <text evidence="10">DNA repair enzyme that has both DNA N-glycosylase activity and AP-lyase activity. The DNA N-glycosylase activity releases various damaged pyrimidines from DNA by cleaving the N-glycosidic bond, leaving an AP (apurinic/apyrimidinic) site. The AP-lyase activity cleaves the phosphodiester bond 3' to the AP site by a beta-elimination, leaving a 3'-terminal unsaturated sugar and a product with a terminal 5'-phosphate.</text>
</comment>
<feature type="domain" description="HhH-GPD" evidence="12">
    <location>
        <begin position="60"/>
        <end position="207"/>
    </location>
</feature>